<accession>A0A1X7HC10</accession>
<feature type="domain" description="Thioredoxin" evidence="2">
    <location>
        <begin position="49"/>
        <end position="189"/>
    </location>
</feature>
<dbReference type="PROSITE" id="PS00194">
    <property type="entry name" value="THIOREDOXIN_1"/>
    <property type="match status" value="1"/>
</dbReference>
<evidence type="ECO:0000259" key="2">
    <source>
        <dbReference type="PROSITE" id="PS51352"/>
    </source>
</evidence>
<dbReference type="EMBL" id="LT840184">
    <property type="protein sequence ID" value="SMF82700.1"/>
    <property type="molecule type" value="Genomic_DNA"/>
</dbReference>
<proteinExistence type="predicted"/>
<dbReference type="PROSITE" id="PS51352">
    <property type="entry name" value="THIOREDOXIN_2"/>
    <property type="match status" value="1"/>
</dbReference>
<keyword evidence="4" id="KW-1185">Reference proteome</keyword>
<dbReference type="InterPro" id="IPR036249">
    <property type="entry name" value="Thioredoxin-like_sf"/>
</dbReference>
<dbReference type="GO" id="GO:0016491">
    <property type="term" value="F:oxidoreductase activity"/>
    <property type="evidence" value="ECO:0007669"/>
    <property type="project" value="InterPro"/>
</dbReference>
<sequence length="189" mass="21324">MMRKNGIAIVILAGLIAWGIFDYLNKQTTDQTQGSGNAVETDETIPIGIKVGNRAPDFALQTADGETINLSDYRGKTVLLNFWASWCPPCKVEMPYMQDFYEDYKDKDVVVLAVNMTHLENNSDDVKSFLDEVGVTFPTVYDQKGQVTEQYQIVAYPTTYILNTQGVITDRYQGAIDHKLMVKAYEKSR</sequence>
<evidence type="ECO:0000313" key="4">
    <source>
        <dbReference type="Proteomes" id="UP000192940"/>
    </source>
</evidence>
<reference evidence="3 4" key="1">
    <citation type="submission" date="2017-04" db="EMBL/GenBank/DDBJ databases">
        <authorList>
            <person name="Afonso C.L."/>
            <person name="Miller P.J."/>
            <person name="Scott M.A."/>
            <person name="Spackman E."/>
            <person name="Goraichik I."/>
            <person name="Dimitrov K.M."/>
            <person name="Suarez D.L."/>
            <person name="Swayne D.E."/>
        </authorList>
    </citation>
    <scope>NUCLEOTIDE SEQUENCE [LARGE SCALE GENOMIC DNA]</scope>
    <source>
        <strain evidence="3 4">N3/975</strain>
    </source>
</reference>
<name>A0A1X7HC10_9BACL</name>
<dbReference type="InterPro" id="IPR013766">
    <property type="entry name" value="Thioredoxin_domain"/>
</dbReference>
<organism evidence="3 4">
    <name type="scientific">Paenibacillus uliginis N3/975</name>
    <dbReference type="NCBI Taxonomy" id="1313296"/>
    <lineage>
        <taxon>Bacteria</taxon>
        <taxon>Bacillati</taxon>
        <taxon>Bacillota</taxon>
        <taxon>Bacilli</taxon>
        <taxon>Bacillales</taxon>
        <taxon>Paenibacillaceae</taxon>
        <taxon>Paenibacillus</taxon>
    </lineage>
</organism>
<dbReference type="STRING" id="1313296.SAMN05661091_2224"/>
<dbReference type="InterPro" id="IPR017937">
    <property type="entry name" value="Thioredoxin_CS"/>
</dbReference>
<keyword evidence="1" id="KW-1015">Disulfide bond</keyword>
<dbReference type="Proteomes" id="UP000192940">
    <property type="component" value="Chromosome I"/>
</dbReference>
<protein>
    <submittedName>
        <fullName evidence="3">Peroxiredoxin</fullName>
    </submittedName>
</protein>
<dbReference type="SUPFAM" id="SSF52833">
    <property type="entry name" value="Thioredoxin-like"/>
    <property type="match status" value="1"/>
</dbReference>
<dbReference type="InterPro" id="IPR050553">
    <property type="entry name" value="Thioredoxin_ResA/DsbE_sf"/>
</dbReference>
<dbReference type="PANTHER" id="PTHR42852:SF1">
    <property type="entry name" value="THIOREDOXIN-LIKE PROTEIN YNEN"/>
    <property type="match status" value="1"/>
</dbReference>
<dbReference type="Pfam" id="PF00578">
    <property type="entry name" value="AhpC-TSA"/>
    <property type="match status" value="1"/>
</dbReference>
<dbReference type="AlphaFoldDB" id="A0A1X7HC10"/>
<dbReference type="RefSeq" id="WP_208919235.1">
    <property type="nucleotide sequence ID" value="NZ_LT840184.1"/>
</dbReference>
<dbReference type="CDD" id="cd02966">
    <property type="entry name" value="TlpA_like_family"/>
    <property type="match status" value="1"/>
</dbReference>
<evidence type="ECO:0000313" key="3">
    <source>
        <dbReference type="EMBL" id="SMF82700.1"/>
    </source>
</evidence>
<gene>
    <name evidence="3" type="ORF">SAMN05661091_2224</name>
</gene>
<dbReference type="GO" id="GO:0016209">
    <property type="term" value="F:antioxidant activity"/>
    <property type="evidence" value="ECO:0007669"/>
    <property type="project" value="InterPro"/>
</dbReference>
<dbReference type="Gene3D" id="3.40.30.10">
    <property type="entry name" value="Glutaredoxin"/>
    <property type="match status" value="1"/>
</dbReference>
<evidence type="ECO:0000256" key="1">
    <source>
        <dbReference type="ARBA" id="ARBA00023157"/>
    </source>
</evidence>
<dbReference type="PANTHER" id="PTHR42852">
    <property type="entry name" value="THIOL:DISULFIDE INTERCHANGE PROTEIN DSBE"/>
    <property type="match status" value="1"/>
</dbReference>
<dbReference type="InterPro" id="IPR000866">
    <property type="entry name" value="AhpC/TSA"/>
</dbReference>